<accession>K5VA43</accession>
<dbReference type="OrthoDB" id="3270863at2759"/>
<sequence>MAIQDYDNGLRKLSRHDLQQLAKLHKVKANLKSEAIIRQLIQKGVKIGNADPQGLVLQHLPAEPTSGSMYPGSPPPDMEQTASIPNRPVSATQFLSDINMEVQKRLSYVSPEPSSPVAGLPPSLQPHWGDSVSNRYEPTNVQKLDDSMELEDYEDVMTDYNTQNSIGPPAHHRPQSAAYDAQCFAPPSIQVGRQLEPPTQSAAEASRPRYTPNGKHVYTDDPKQPIRPRVFYQKHDQNRPSACHTQRPPTRKTARRYLRECLSYISEQEELHGQLQDIQDIQAVAKQKLSASERRLARIQKARVAIEKHWMRMLKADPRLHDGSWSWTRPETAEQEAAPPPPGPPEWRADDYSTDLDSPDDDFEIAEEVEGRREKKYKGLRRSKTQAAHFEDAVARFEAWTSLI</sequence>
<gene>
    <name evidence="2" type="ORF">PHACADRAFT_181711</name>
</gene>
<dbReference type="HOGENOM" id="CLU_681703_0_0_1"/>
<organism evidence="2 3">
    <name type="scientific">Phanerochaete carnosa (strain HHB-10118-sp)</name>
    <name type="common">White-rot fungus</name>
    <name type="synonym">Peniophora carnosa</name>
    <dbReference type="NCBI Taxonomy" id="650164"/>
    <lineage>
        <taxon>Eukaryota</taxon>
        <taxon>Fungi</taxon>
        <taxon>Dikarya</taxon>
        <taxon>Basidiomycota</taxon>
        <taxon>Agaricomycotina</taxon>
        <taxon>Agaricomycetes</taxon>
        <taxon>Polyporales</taxon>
        <taxon>Phanerochaetaceae</taxon>
        <taxon>Phanerochaete</taxon>
    </lineage>
</organism>
<dbReference type="GeneID" id="18910033"/>
<evidence type="ECO:0000313" key="2">
    <source>
        <dbReference type="EMBL" id="EKM59741.1"/>
    </source>
</evidence>
<feature type="compositionally biased region" description="Acidic residues" evidence="1">
    <location>
        <begin position="352"/>
        <end position="362"/>
    </location>
</feature>
<reference evidence="2 3" key="1">
    <citation type="journal article" date="2012" name="BMC Genomics">
        <title>Comparative genomics of the white-rot fungi, Phanerochaete carnosa and P. chrysosporium, to elucidate the genetic basis of the distinct wood types they colonize.</title>
        <authorList>
            <person name="Suzuki H."/>
            <person name="MacDonald J."/>
            <person name="Syed K."/>
            <person name="Salamov A."/>
            <person name="Hori C."/>
            <person name="Aerts A."/>
            <person name="Henrissat B."/>
            <person name="Wiebenga A."/>
            <person name="vanKuyk P.A."/>
            <person name="Barry K."/>
            <person name="Lindquist E."/>
            <person name="LaButti K."/>
            <person name="Lapidus A."/>
            <person name="Lucas S."/>
            <person name="Coutinho P."/>
            <person name="Gong Y."/>
            <person name="Samejima M."/>
            <person name="Mahadevan R."/>
            <person name="Abou-Zaid M."/>
            <person name="de Vries R.P."/>
            <person name="Igarashi K."/>
            <person name="Yadav J.S."/>
            <person name="Grigoriev I.V."/>
            <person name="Master E.R."/>
        </authorList>
    </citation>
    <scope>NUCLEOTIDE SEQUENCE [LARGE SCALE GENOMIC DNA]</scope>
    <source>
        <strain evidence="2 3">HHB-10118-sp</strain>
    </source>
</reference>
<evidence type="ECO:0000256" key="1">
    <source>
        <dbReference type="SAM" id="MobiDB-lite"/>
    </source>
</evidence>
<protein>
    <submittedName>
        <fullName evidence="2">Uncharacterized protein</fullName>
    </submittedName>
</protein>
<evidence type="ECO:0000313" key="3">
    <source>
        <dbReference type="Proteomes" id="UP000008370"/>
    </source>
</evidence>
<dbReference type="KEGG" id="pco:PHACADRAFT_181711"/>
<name>K5VA43_PHACS</name>
<feature type="region of interest" description="Disordered" evidence="1">
    <location>
        <begin position="193"/>
        <end position="224"/>
    </location>
</feature>
<keyword evidence="3" id="KW-1185">Reference proteome</keyword>
<dbReference type="Proteomes" id="UP000008370">
    <property type="component" value="Unassembled WGS sequence"/>
</dbReference>
<dbReference type="AlphaFoldDB" id="K5VA43"/>
<dbReference type="InParanoid" id="K5VA43"/>
<feature type="region of interest" description="Disordered" evidence="1">
    <location>
        <begin position="323"/>
        <end position="362"/>
    </location>
</feature>
<dbReference type="EMBL" id="JH930469">
    <property type="protein sequence ID" value="EKM59741.1"/>
    <property type="molecule type" value="Genomic_DNA"/>
</dbReference>
<dbReference type="RefSeq" id="XP_007392298.1">
    <property type="nucleotide sequence ID" value="XM_007392236.1"/>
</dbReference>
<proteinExistence type="predicted"/>